<evidence type="ECO:0000256" key="2">
    <source>
        <dbReference type="ARBA" id="ARBA00022730"/>
    </source>
</evidence>
<protein>
    <submittedName>
        <fullName evidence="8">Endonuclease SmrB</fullName>
    </submittedName>
</protein>
<keyword evidence="5" id="KW-0694">RNA-binding</keyword>
<dbReference type="EMBL" id="QPID01000008">
    <property type="protein sequence ID" value="RCU48909.1"/>
    <property type="molecule type" value="Genomic_DNA"/>
</dbReference>
<dbReference type="NCBIfam" id="NF003432">
    <property type="entry name" value="PRK04946.1"/>
    <property type="match status" value="1"/>
</dbReference>
<dbReference type="PANTHER" id="PTHR35562:SF1">
    <property type="entry name" value="UPF0115 PROTEIN YFCN"/>
    <property type="match status" value="1"/>
</dbReference>
<evidence type="ECO:0000259" key="7">
    <source>
        <dbReference type="PROSITE" id="PS50828"/>
    </source>
</evidence>
<dbReference type="PROSITE" id="PS50828">
    <property type="entry name" value="SMR"/>
    <property type="match status" value="1"/>
</dbReference>
<dbReference type="PANTHER" id="PTHR35562">
    <property type="entry name" value="DNA ENDONUCLEASE SMRA-RELATED"/>
    <property type="match status" value="1"/>
</dbReference>
<dbReference type="InterPro" id="IPR002625">
    <property type="entry name" value="Smr_dom"/>
</dbReference>
<proteinExistence type="predicted"/>
<feature type="domain" description="Smr" evidence="7">
    <location>
        <begin position="97"/>
        <end position="172"/>
    </location>
</feature>
<keyword evidence="2" id="KW-0699">rRNA-binding</keyword>
<evidence type="ECO:0000313" key="9">
    <source>
        <dbReference type="Proteomes" id="UP000252558"/>
    </source>
</evidence>
<feature type="compositionally biased region" description="Basic residues" evidence="6">
    <location>
        <begin position="32"/>
        <end position="41"/>
    </location>
</feature>
<dbReference type="GO" id="GO:0004519">
    <property type="term" value="F:endonuclease activity"/>
    <property type="evidence" value="ECO:0007669"/>
    <property type="project" value="UniProtKB-KW"/>
</dbReference>
<dbReference type="GO" id="GO:0016787">
    <property type="term" value="F:hydrolase activity"/>
    <property type="evidence" value="ECO:0007669"/>
    <property type="project" value="UniProtKB-KW"/>
</dbReference>
<evidence type="ECO:0000256" key="5">
    <source>
        <dbReference type="ARBA" id="ARBA00022884"/>
    </source>
</evidence>
<keyword evidence="9" id="KW-1185">Reference proteome</keyword>
<evidence type="ECO:0000256" key="1">
    <source>
        <dbReference type="ARBA" id="ARBA00022722"/>
    </source>
</evidence>
<dbReference type="InterPro" id="IPR022990">
    <property type="entry name" value="SmrB-like"/>
</dbReference>
<keyword evidence="1" id="KW-0540">Nuclease</keyword>
<evidence type="ECO:0000256" key="4">
    <source>
        <dbReference type="ARBA" id="ARBA00022801"/>
    </source>
</evidence>
<sequence length="179" mass="20446">MKKPPITTDDEMQLFRQAVSGSQKLQQDTIRHARAQTKQHIKQASDNQQQRQVDQFFSDDYEPLLDFSRGVEFRHPSLPSHQLKRLRRGDLAPALFLDLHGLSRAEAKQELLALFATSKREWIDVVSVMHGQGMGILKAQLPKWLVQHPDVLAFCEAPREFGGRNALLILLAQDDTRQA</sequence>
<evidence type="ECO:0000313" key="8">
    <source>
        <dbReference type="EMBL" id="RCU48909.1"/>
    </source>
</evidence>
<dbReference type="Pfam" id="PF01713">
    <property type="entry name" value="Smr"/>
    <property type="match status" value="1"/>
</dbReference>
<name>A0A368NHM4_9GAMM</name>
<dbReference type="AlphaFoldDB" id="A0A368NHM4"/>
<reference evidence="8 9" key="1">
    <citation type="submission" date="2018-07" db="EMBL/GenBank/DDBJ databases">
        <title>Corallincola holothuriorum sp. nov., a new facultative anaerobe isolated from sea cucumber Apostichopus japonicus.</title>
        <authorList>
            <person name="Xia H."/>
        </authorList>
    </citation>
    <scope>NUCLEOTIDE SEQUENCE [LARGE SCALE GENOMIC DNA]</scope>
    <source>
        <strain evidence="8 9">C4</strain>
    </source>
</reference>
<dbReference type="Proteomes" id="UP000252558">
    <property type="component" value="Unassembled WGS sequence"/>
</dbReference>
<dbReference type="OrthoDB" id="5795446at2"/>
<comment type="caution">
    <text evidence="8">The sequence shown here is derived from an EMBL/GenBank/DDBJ whole genome shotgun (WGS) entry which is preliminary data.</text>
</comment>
<dbReference type="SMART" id="SM00463">
    <property type="entry name" value="SMR"/>
    <property type="match status" value="1"/>
</dbReference>
<feature type="region of interest" description="Disordered" evidence="6">
    <location>
        <begin position="22"/>
        <end position="49"/>
    </location>
</feature>
<gene>
    <name evidence="8" type="ORF">DU002_14110</name>
</gene>
<evidence type="ECO:0000256" key="3">
    <source>
        <dbReference type="ARBA" id="ARBA00022759"/>
    </source>
</evidence>
<keyword evidence="3 8" id="KW-0255">Endonuclease</keyword>
<dbReference type="GO" id="GO:0019843">
    <property type="term" value="F:rRNA binding"/>
    <property type="evidence" value="ECO:0007669"/>
    <property type="project" value="UniProtKB-KW"/>
</dbReference>
<accession>A0A368NHM4</accession>
<dbReference type="SUPFAM" id="SSF160443">
    <property type="entry name" value="SMR domain-like"/>
    <property type="match status" value="1"/>
</dbReference>
<evidence type="ECO:0000256" key="6">
    <source>
        <dbReference type="SAM" id="MobiDB-lite"/>
    </source>
</evidence>
<dbReference type="InterPro" id="IPR036063">
    <property type="entry name" value="Smr_dom_sf"/>
</dbReference>
<dbReference type="RefSeq" id="WP_114339033.1">
    <property type="nucleotide sequence ID" value="NZ_QPID01000008.1"/>
</dbReference>
<dbReference type="Gene3D" id="3.30.1370.110">
    <property type="match status" value="1"/>
</dbReference>
<keyword evidence="4" id="KW-0378">Hydrolase</keyword>
<organism evidence="8 9">
    <name type="scientific">Corallincola holothuriorum</name>
    <dbReference type="NCBI Taxonomy" id="2282215"/>
    <lineage>
        <taxon>Bacteria</taxon>
        <taxon>Pseudomonadati</taxon>
        <taxon>Pseudomonadota</taxon>
        <taxon>Gammaproteobacteria</taxon>
        <taxon>Alteromonadales</taxon>
        <taxon>Psychromonadaceae</taxon>
        <taxon>Corallincola</taxon>
    </lineage>
</organism>